<evidence type="ECO:0000259" key="3">
    <source>
        <dbReference type="Pfam" id="PF05532"/>
    </source>
</evidence>
<protein>
    <submittedName>
        <fullName evidence="4">CsbD family protein</fullName>
    </submittedName>
</protein>
<dbReference type="PANTHER" id="PTHR34977:SF1">
    <property type="entry name" value="UPF0337 PROTEIN YJBJ"/>
    <property type="match status" value="1"/>
</dbReference>
<evidence type="ECO:0000313" key="5">
    <source>
        <dbReference type="Proteomes" id="UP001499951"/>
    </source>
</evidence>
<dbReference type="InterPro" id="IPR050423">
    <property type="entry name" value="UPF0337_stress_rsp"/>
</dbReference>
<sequence>MDHDRIKGAANQAKGQMKDTAGKLTGDAKLQAEGKADKMKGKIQNAVGGAKDAIRQNKDD</sequence>
<evidence type="ECO:0000256" key="2">
    <source>
        <dbReference type="SAM" id="MobiDB-lite"/>
    </source>
</evidence>
<dbReference type="Pfam" id="PF05532">
    <property type="entry name" value="CsbD"/>
    <property type="match status" value="1"/>
</dbReference>
<reference evidence="4 5" key="1">
    <citation type="journal article" date="2019" name="Int. J. Syst. Evol. Microbiol.">
        <title>The Global Catalogue of Microorganisms (GCM) 10K type strain sequencing project: providing services to taxonomists for standard genome sequencing and annotation.</title>
        <authorList>
            <consortium name="The Broad Institute Genomics Platform"/>
            <consortium name="The Broad Institute Genome Sequencing Center for Infectious Disease"/>
            <person name="Wu L."/>
            <person name="Ma J."/>
        </authorList>
    </citation>
    <scope>NUCLEOTIDE SEQUENCE [LARGE SCALE GENOMIC DNA]</scope>
    <source>
        <strain evidence="4 5">JCM 15089</strain>
    </source>
</reference>
<dbReference type="SUPFAM" id="SSF69047">
    <property type="entry name" value="Hypothetical protein YjbJ"/>
    <property type="match status" value="1"/>
</dbReference>
<comment type="caution">
    <text evidence="4">The sequence shown here is derived from an EMBL/GenBank/DDBJ whole genome shotgun (WGS) entry which is preliminary data.</text>
</comment>
<gene>
    <name evidence="4" type="ORF">GCM10008942_06580</name>
</gene>
<accession>A0ABN1E7P8</accession>
<keyword evidence="5" id="KW-1185">Reference proteome</keyword>
<dbReference type="Gene3D" id="1.10.1470.10">
    <property type="entry name" value="YjbJ"/>
    <property type="match status" value="1"/>
</dbReference>
<organism evidence="4 5">
    <name type="scientific">Rhizomicrobium electricum</name>
    <dbReference type="NCBI Taxonomy" id="480070"/>
    <lineage>
        <taxon>Bacteria</taxon>
        <taxon>Pseudomonadati</taxon>
        <taxon>Pseudomonadota</taxon>
        <taxon>Alphaproteobacteria</taxon>
        <taxon>Micropepsales</taxon>
        <taxon>Micropepsaceae</taxon>
        <taxon>Rhizomicrobium</taxon>
    </lineage>
</organism>
<dbReference type="PANTHER" id="PTHR34977">
    <property type="entry name" value="UPF0337 PROTEIN YJBJ"/>
    <property type="match status" value="1"/>
</dbReference>
<dbReference type="InterPro" id="IPR008462">
    <property type="entry name" value="CsbD"/>
</dbReference>
<feature type="region of interest" description="Disordered" evidence="2">
    <location>
        <begin position="1"/>
        <end position="60"/>
    </location>
</feature>
<dbReference type="EMBL" id="BAAADD010000002">
    <property type="protein sequence ID" value="GAA0560847.1"/>
    <property type="molecule type" value="Genomic_DNA"/>
</dbReference>
<dbReference type="RefSeq" id="WP_166931931.1">
    <property type="nucleotide sequence ID" value="NZ_BAAADD010000002.1"/>
</dbReference>
<proteinExistence type="inferred from homology"/>
<name>A0ABN1E7P8_9PROT</name>
<feature type="domain" description="CsbD-like" evidence="3">
    <location>
        <begin position="4"/>
        <end position="55"/>
    </location>
</feature>
<evidence type="ECO:0000313" key="4">
    <source>
        <dbReference type="EMBL" id="GAA0560847.1"/>
    </source>
</evidence>
<dbReference type="InterPro" id="IPR036629">
    <property type="entry name" value="YjbJ_sf"/>
</dbReference>
<evidence type="ECO:0000256" key="1">
    <source>
        <dbReference type="ARBA" id="ARBA00009129"/>
    </source>
</evidence>
<dbReference type="Proteomes" id="UP001499951">
    <property type="component" value="Unassembled WGS sequence"/>
</dbReference>
<feature type="compositionally biased region" description="Basic and acidic residues" evidence="2">
    <location>
        <begin position="30"/>
        <end position="40"/>
    </location>
</feature>
<comment type="similarity">
    <text evidence="1">Belongs to the UPF0337 (CsbD) family.</text>
</comment>